<reference evidence="1" key="1">
    <citation type="submission" date="2021-10" db="EMBL/GenBank/DDBJ databases">
        <title>Tamlana sargassums sp. nov., and Tamlana laminarinivorans sp. nov., two new bacteria isolated from the brown alga.</title>
        <authorList>
            <person name="Li J."/>
        </authorList>
    </citation>
    <scope>NUCLEOTIDE SEQUENCE</scope>
    <source>
        <strain evidence="1">PT2-4</strain>
    </source>
</reference>
<accession>A0A9X1L598</accession>
<proteinExistence type="predicted"/>
<organism evidence="1 2">
    <name type="scientific">Neotamlana laminarinivorans</name>
    <dbReference type="NCBI Taxonomy" id="2883124"/>
    <lineage>
        <taxon>Bacteria</taxon>
        <taxon>Pseudomonadati</taxon>
        <taxon>Bacteroidota</taxon>
        <taxon>Flavobacteriia</taxon>
        <taxon>Flavobacteriales</taxon>
        <taxon>Flavobacteriaceae</taxon>
        <taxon>Neotamlana</taxon>
    </lineage>
</organism>
<evidence type="ECO:0000313" key="2">
    <source>
        <dbReference type="Proteomes" id="UP001139199"/>
    </source>
</evidence>
<evidence type="ECO:0000313" key="1">
    <source>
        <dbReference type="EMBL" id="MCB4800187.1"/>
    </source>
</evidence>
<gene>
    <name evidence="1" type="ORF">LG649_15155</name>
</gene>
<protein>
    <submittedName>
        <fullName evidence="1">Uncharacterized protein</fullName>
    </submittedName>
</protein>
<sequence length="125" mass="13983">MATITNLQLDIKKGSSSSDVTVSYELCFSHCERLDETVFVETITLRGDDPISDDHLTTISNTCVKATKACIKRKFTRKVNNSVLNEDPKILWVKQSDEVYARVALLPFNPSSTSSNSNIVNSYFD</sequence>
<dbReference type="EMBL" id="JAJAPW010000009">
    <property type="protein sequence ID" value="MCB4800187.1"/>
    <property type="molecule type" value="Genomic_DNA"/>
</dbReference>
<comment type="caution">
    <text evidence="1">The sequence shown here is derived from an EMBL/GenBank/DDBJ whole genome shotgun (WGS) entry which is preliminary data.</text>
</comment>
<name>A0A9X1L598_9FLAO</name>
<dbReference type="RefSeq" id="WP_226544664.1">
    <property type="nucleotide sequence ID" value="NZ_JAJAPW010000009.1"/>
</dbReference>
<keyword evidence="2" id="KW-1185">Reference proteome</keyword>
<dbReference type="AlphaFoldDB" id="A0A9X1L598"/>
<dbReference type="Proteomes" id="UP001139199">
    <property type="component" value="Unassembled WGS sequence"/>
</dbReference>